<name>A0A934RZC1_9BACT</name>
<dbReference type="AlphaFoldDB" id="A0A934RZC1"/>
<keyword evidence="2" id="KW-1185">Reference proteome</keyword>
<protein>
    <submittedName>
        <fullName evidence="1">Uncharacterized protein</fullName>
    </submittedName>
</protein>
<dbReference type="InterPro" id="IPR046037">
    <property type="entry name" value="DUF5995"/>
</dbReference>
<reference evidence="1" key="1">
    <citation type="submission" date="2021-01" db="EMBL/GenBank/DDBJ databases">
        <title>Modified the classification status of verrucomicrobia.</title>
        <authorList>
            <person name="Feng X."/>
        </authorList>
    </citation>
    <scope>NUCLEOTIDE SEQUENCE</scope>
    <source>
        <strain evidence="1">KCTC 13126</strain>
    </source>
</reference>
<gene>
    <name evidence="1" type="ORF">JIN87_14490</name>
</gene>
<accession>A0A934RZC1</accession>
<dbReference type="Proteomes" id="UP000617628">
    <property type="component" value="Unassembled WGS sequence"/>
</dbReference>
<evidence type="ECO:0000313" key="2">
    <source>
        <dbReference type="Proteomes" id="UP000617628"/>
    </source>
</evidence>
<proteinExistence type="predicted"/>
<sequence length="248" mass="28169">MPDSIDAVIEELDAIVKNSIEQASPLGYFAALYKRVTIQVRDAIKENRFEDNERMEKLDIIFANRYLEAYRSFQEDKVPTQSWQVAFKQADSNKLIVLQHLLLGMSAHINLDLGIAAAQATRENPLASKSDFMSINKILSDLINDTQTRLTRIFRPLGLIDRLLGPIDEKLSLFSIGYARDKAWTQTLELSLSNGSEQLKLIAERDQAVANFSSSLVRPPKISLRILLRLIRLLERGRVSDRIKTLDT</sequence>
<dbReference type="RefSeq" id="WP_200356298.1">
    <property type="nucleotide sequence ID" value="NZ_JAENIL010000026.1"/>
</dbReference>
<dbReference type="EMBL" id="JAENIL010000026">
    <property type="protein sequence ID" value="MBK1878084.1"/>
    <property type="molecule type" value="Genomic_DNA"/>
</dbReference>
<comment type="caution">
    <text evidence="1">The sequence shown here is derived from an EMBL/GenBank/DDBJ whole genome shotgun (WGS) entry which is preliminary data.</text>
</comment>
<organism evidence="1 2">
    <name type="scientific">Pelagicoccus mobilis</name>
    <dbReference type="NCBI Taxonomy" id="415221"/>
    <lineage>
        <taxon>Bacteria</taxon>
        <taxon>Pseudomonadati</taxon>
        <taxon>Verrucomicrobiota</taxon>
        <taxon>Opitutia</taxon>
        <taxon>Puniceicoccales</taxon>
        <taxon>Pelagicoccaceae</taxon>
        <taxon>Pelagicoccus</taxon>
    </lineage>
</organism>
<evidence type="ECO:0000313" key="1">
    <source>
        <dbReference type="EMBL" id="MBK1878084.1"/>
    </source>
</evidence>
<dbReference type="Pfam" id="PF19458">
    <property type="entry name" value="DUF5995"/>
    <property type="match status" value="1"/>
</dbReference>